<dbReference type="EMBL" id="VSRR010001333">
    <property type="protein sequence ID" value="MPC24471.1"/>
    <property type="molecule type" value="Genomic_DNA"/>
</dbReference>
<gene>
    <name evidence="1" type="ORF">E2C01_017553</name>
</gene>
<sequence length="68" mass="7450">MGVRDGLQKGARAGWCWRLPGRRARLSMRATTRILICNLTTVATTPGEANPTSPTSAVTRHKILTYNP</sequence>
<dbReference type="Proteomes" id="UP000324222">
    <property type="component" value="Unassembled WGS sequence"/>
</dbReference>
<accession>A0A5B7DS79</accession>
<evidence type="ECO:0000313" key="1">
    <source>
        <dbReference type="EMBL" id="MPC24471.1"/>
    </source>
</evidence>
<dbReference type="AlphaFoldDB" id="A0A5B7DS79"/>
<protein>
    <submittedName>
        <fullName evidence="1">Uncharacterized protein</fullName>
    </submittedName>
</protein>
<name>A0A5B7DS79_PORTR</name>
<evidence type="ECO:0000313" key="2">
    <source>
        <dbReference type="Proteomes" id="UP000324222"/>
    </source>
</evidence>
<reference evidence="1 2" key="1">
    <citation type="submission" date="2019-05" db="EMBL/GenBank/DDBJ databases">
        <title>Another draft genome of Portunus trituberculatus and its Hox gene families provides insights of decapod evolution.</title>
        <authorList>
            <person name="Jeong J.-H."/>
            <person name="Song I."/>
            <person name="Kim S."/>
            <person name="Choi T."/>
            <person name="Kim D."/>
            <person name="Ryu S."/>
            <person name="Kim W."/>
        </authorList>
    </citation>
    <scope>NUCLEOTIDE SEQUENCE [LARGE SCALE GENOMIC DNA]</scope>
    <source>
        <tissue evidence="1">Muscle</tissue>
    </source>
</reference>
<proteinExistence type="predicted"/>
<comment type="caution">
    <text evidence="1">The sequence shown here is derived from an EMBL/GenBank/DDBJ whole genome shotgun (WGS) entry which is preliminary data.</text>
</comment>
<organism evidence="1 2">
    <name type="scientific">Portunus trituberculatus</name>
    <name type="common">Swimming crab</name>
    <name type="synonym">Neptunus trituberculatus</name>
    <dbReference type="NCBI Taxonomy" id="210409"/>
    <lineage>
        <taxon>Eukaryota</taxon>
        <taxon>Metazoa</taxon>
        <taxon>Ecdysozoa</taxon>
        <taxon>Arthropoda</taxon>
        <taxon>Crustacea</taxon>
        <taxon>Multicrustacea</taxon>
        <taxon>Malacostraca</taxon>
        <taxon>Eumalacostraca</taxon>
        <taxon>Eucarida</taxon>
        <taxon>Decapoda</taxon>
        <taxon>Pleocyemata</taxon>
        <taxon>Brachyura</taxon>
        <taxon>Eubrachyura</taxon>
        <taxon>Portunoidea</taxon>
        <taxon>Portunidae</taxon>
        <taxon>Portuninae</taxon>
        <taxon>Portunus</taxon>
    </lineage>
</organism>
<keyword evidence="2" id="KW-1185">Reference proteome</keyword>